<dbReference type="Gene3D" id="3.30.420.60">
    <property type="entry name" value="eRF1 domain 2"/>
    <property type="match status" value="1"/>
</dbReference>
<feature type="domain" description="Actinobacteria/chloroflexi VLRF1 release factor" evidence="2">
    <location>
        <begin position="176"/>
        <end position="290"/>
    </location>
</feature>
<sequence>MLDDLLGRTKLKERIEELEEQVHHLERERDAESERRSDAVAAKQEAERELNRLRDRIADLEGRVEERDDDEREFRRTETLTGDRRDDVLARLQSLETGPEGAFTAVVTNEHDLPEQVRAQFGDRATLVARAAPCVVYADDADLVSVALRPALVPDERVAWADSFDVDESWFRPTGQFAFALVRADVFALGVYEASERVSLTGFTTDVKSDHSKGGFSQGRFERIRDGQIRDHVSRCRDAIADADADRLYVAGESTLLGEFDADATASVDATGDPEAALDSAVRDFWSTRLFAL</sequence>
<evidence type="ECO:0000313" key="6">
    <source>
        <dbReference type="Proteomes" id="UP000326207"/>
    </source>
</evidence>
<dbReference type="Proteomes" id="UP000326207">
    <property type="component" value="Unassembled WGS sequence"/>
</dbReference>
<evidence type="ECO:0000313" key="8">
    <source>
        <dbReference type="Proteomes" id="UP000326865"/>
    </source>
</evidence>
<dbReference type="InterPro" id="IPR040783">
    <property type="entry name" value="VLRF1"/>
</dbReference>
<dbReference type="EMBL" id="QKKZ01000001">
    <property type="protein sequence ID" value="KAB7515662.1"/>
    <property type="molecule type" value="Genomic_DNA"/>
</dbReference>
<comment type="caution">
    <text evidence="5">The sequence shown here is derived from an EMBL/GenBank/DDBJ whole genome shotgun (WGS) entry which is preliminary data.</text>
</comment>
<dbReference type="Pfam" id="PF18859">
    <property type="entry name" value="acVLRF1"/>
    <property type="match status" value="1"/>
</dbReference>
<dbReference type="Proteomes" id="UP000326302">
    <property type="component" value="Unassembled WGS sequence"/>
</dbReference>
<accession>A0A5N5UDZ8</accession>
<dbReference type="EMBL" id="QJOW01000002">
    <property type="protein sequence ID" value="KAB7517132.1"/>
    <property type="molecule type" value="Genomic_DNA"/>
</dbReference>
<feature type="region of interest" description="Disordered" evidence="1">
    <location>
        <begin position="22"/>
        <end position="44"/>
    </location>
</feature>
<protein>
    <recommendedName>
        <fullName evidence="2">Actinobacteria/chloroflexi VLRF1 release factor domain-containing protein</fullName>
    </recommendedName>
</protein>
<dbReference type="OrthoDB" id="124486at2157"/>
<dbReference type="Proteomes" id="UP000326865">
    <property type="component" value="Unassembled WGS sequence"/>
</dbReference>
<accession>A0A5N5ULE8</accession>
<organism evidence="5 6">
    <name type="scientific">Halosegnis rubeus</name>
    <dbReference type="NCBI Taxonomy" id="2212850"/>
    <lineage>
        <taxon>Archaea</taxon>
        <taxon>Methanobacteriati</taxon>
        <taxon>Methanobacteriota</taxon>
        <taxon>Stenosarchaea group</taxon>
        <taxon>Halobacteria</taxon>
        <taxon>Halobacteriales</taxon>
        <taxon>Natronomonadaceae</taxon>
        <taxon>Halosegnis</taxon>
    </lineage>
</organism>
<evidence type="ECO:0000313" key="4">
    <source>
        <dbReference type="EMBL" id="KAB7517132.1"/>
    </source>
</evidence>
<evidence type="ECO:0000259" key="2">
    <source>
        <dbReference type="Pfam" id="PF18859"/>
    </source>
</evidence>
<dbReference type="AlphaFoldDB" id="A0A5N5ULE8"/>
<evidence type="ECO:0000313" key="7">
    <source>
        <dbReference type="Proteomes" id="UP000326302"/>
    </source>
</evidence>
<dbReference type="EMBL" id="QMDY01000001">
    <property type="protein sequence ID" value="KAB7519749.1"/>
    <property type="molecule type" value="Genomic_DNA"/>
</dbReference>
<evidence type="ECO:0000313" key="3">
    <source>
        <dbReference type="EMBL" id="KAB7515662.1"/>
    </source>
</evidence>
<dbReference type="InterPro" id="IPR042226">
    <property type="entry name" value="eFR1_2_sf"/>
</dbReference>
<proteinExistence type="predicted"/>
<name>A0A5N5ULE8_9EURY</name>
<accession>A0A5N5UIA5</accession>
<keyword evidence="8" id="KW-1185">Reference proteome</keyword>
<evidence type="ECO:0000313" key="5">
    <source>
        <dbReference type="EMBL" id="KAB7519749.1"/>
    </source>
</evidence>
<reference evidence="6 7" key="1">
    <citation type="submission" date="2019-10" db="EMBL/GenBank/DDBJ databases">
        <title>Unraveling microbial dark matter from salterns through culturing: the case of the genus Halosegnis.</title>
        <authorList>
            <person name="Duran-Viseras A."/>
            <person name="Andrei A.-S."/>
            <person name="Vera-Gargallo B."/>
            <person name="Ghai R."/>
            <person name="Sanchez-Porro C."/>
            <person name="Ventosa A."/>
        </authorList>
    </citation>
    <scope>NUCLEOTIDE SEQUENCE [LARGE SCALE GENOMIC DNA]</scope>
    <source>
        <strain evidence="4 7">F17-44</strain>
        <strain evidence="3 8">F18-79</strain>
        <strain evidence="5 6">F19-13</strain>
    </source>
</reference>
<dbReference type="RefSeq" id="WP_152120008.1">
    <property type="nucleotide sequence ID" value="NZ_QJOW01000002.1"/>
</dbReference>
<evidence type="ECO:0000256" key="1">
    <source>
        <dbReference type="SAM" id="MobiDB-lite"/>
    </source>
</evidence>
<dbReference type="SUPFAM" id="SSF53137">
    <property type="entry name" value="Translational machinery components"/>
    <property type="match status" value="1"/>
</dbReference>
<gene>
    <name evidence="3" type="ORF">DM867_00500</name>
    <name evidence="4" type="ORF">DMP03_07180</name>
    <name evidence="5" type="ORF">DP108_00395</name>
</gene>